<reference evidence="3 4" key="1">
    <citation type="journal article" date="2017" name="Nat. Ecol. Evol.">
        <title>Scallop genome provides insights into evolution of bilaterian karyotype and development.</title>
        <authorList>
            <person name="Wang S."/>
            <person name="Zhang J."/>
            <person name="Jiao W."/>
            <person name="Li J."/>
            <person name="Xun X."/>
            <person name="Sun Y."/>
            <person name="Guo X."/>
            <person name="Huan P."/>
            <person name="Dong B."/>
            <person name="Zhang L."/>
            <person name="Hu X."/>
            <person name="Sun X."/>
            <person name="Wang J."/>
            <person name="Zhao C."/>
            <person name="Wang Y."/>
            <person name="Wang D."/>
            <person name="Huang X."/>
            <person name="Wang R."/>
            <person name="Lv J."/>
            <person name="Li Y."/>
            <person name="Zhang Z."/>
            <person name="Liu B."/>
            <person name="Lu W."/>
            <person name="Hui Y."/>
            <person name="Liang J."/>
            <person name="Zhou Z."/>
            <person name="Hou R."/>
            <person name="Li X."/>
            <person name="Liu Y."/>
            <person name="Li H."/>
            <person name="Ning X."/>
            <person name="Lin Y."/>
            <person name="Zhao L."/>
            <person name="Xing Q."/>
            <person name="Dou J."/>
            <person name="Li Y."/>
            <person name="Mao J."/>
            <person name="Guo H."/>
            <person name="Dou H."/>
            <person name="Li T."/>
            <person name="Mu C."/>
            <person name="Jiang W."/>
            <person name="Fu Q."/>
            <person name="Fu X."/>
            <person name="Miao Y."/>
            <person name="Liu J."/>
            <person name="Yu Q."/>
            <person name="Li R."/>
            <person name="Liao H."/>
            <person name="Li X."/>
            <person name="Kong Y."/>
            <person name="Jiang Z."/>
            <person name="Chourrout D."/>
            <person name="Li R."/>
            <person name="Bao Z."/>
        </authorList>
    </citation>
    <scope>NUCLEOTIDE SEQUENCE [LARGE SCALE GENOMIC DNA]</scope>
    <source>
        <strain evidence="3 4">PY_sf001</strain>
    </source>
</reference>
<name>A0A210Q808_MIZYE</name>
<keyword evidence="4" id="KW-1185">Reference proteome</keyword>
<evidence type="ECO:0000256" key="2">
    <source>
        <dbReference type="SAM" id="Phobius"/>
    </source>
</evidence>
<organism evidence="3 4">
    <name type="scientific">Mizuhopecten yessoensis</name>
    <name type="common">Japanese scallop</name>
    <name type="synonym">Patinopecten yessoensis</name>
    <dbReference type="NCBI Taxonomy" id="6573"/>
    <lineage>
        <taxon>Eukaryota</taxon>
        <taxon>Metazoa</taxon>
        <taxon>Spiralia</taxon>
        <taxon>Lophotrochozoa</taxon>
        <taxon>Mollusca</taxon>
        <taxon>Bivalvia</taxon>
        <taxon>Autobranchia</taxon>
        <taxon>Pteriomorphia</taxon>
        <taxon>Pectinida</taxon>
        <taxon>Pectinoidea</taxon>
        <taxon>Pectinidae</taxon>
        <taxon>Mizuhopecten</taxon>
    </lineage>
</organism>
<protein>
    <submittedName>
        <fullName evidence="3">Uncharacterized protein</fullName>
    </submittedName>
</protein>
<dbReference type="EMBL" id="NEDP02004656">
    <property type="protein sequence ID" value="OWF44870.1"/>
    <property type="molecule type" value="Genomic_DNA"/>
</dbReference>
<feature type="transmembrane region" description="Helical" evidence="2">
    <location>
        <begin position="116"/>
        <end position="137"/>
    </location>
</feature>
<keyword evidence="2" id="KW-0472">Membrane</keyword>
<accession>A0A210Q808</accession>
<dbReference type="Proteomes" id="UP000242188">
    <property type="component" value="Unassembled WGS sequence"/>
</dbReference>
<feature type="compositionally biased region" description="Basic and acidic residues" evidence="1">
    <location>
        <begin position="160"/>
        <end position="170"/>
    </location>
</feature>
<keyword evidence="2" id="KW-0812">Transmembrane</keyword>
<dbReference type="AlphaFoldDB" id="A0A210Q808"/>
<feature type="compositionally biased region" description="Polar residues" evidence="1">
    <location>
        <begin position="238"/>
        <end position="258"/>
    </location>
</feature>
<proteinExistence type="predicted"/>
<evidence type="ECO:0000313" key="4">
    <source>
        <dbReference type="Proteomes" id="UP000242188"/>
    </source>
</evidence>
<keyword evidence="2" id="KW-1133">Transmembrane helix</keyword>
<feature type="region of interest" description="Disordered" evidence="1">
    <location>
        <begin position="237"/>
        <end position="258"/>
    </location>
</feature>
<evidence type="ECO:0000313" key="3">
    <source>
        <dbReference type="EMBL" id="OWF44870.1"/>
    </source>
</evidence>
<feature type="region of interest" description="Disordered" evidence="1">
    <location>
        <begin position="149"/>
        <end position="174"/>
    </location>
</feature>
<gene>
    <name evidence="3" type="ORF">KP79_PYT10034</name>
</gene>
<sequence>MFYWREIITSPRSRGMAHWRRLMDVSRRSICRRCGLPEALQDPYRLWDTLPCPPPWNKEIIFSTEWNRRLGLEEGLRIIFRIARRCNITTPDTHQLPGRVAASMILTSCEVGCRSAVVLTCLILLIAGVIIVAYLIYTSERHRKLTIAGKKEKRHWKSAPPERKANDDRSQVSFGGQTEVKNDICRRELYVTLEGVGGSPPTGENVRFMHHCQLNTYGNLPDIPVAGHSNLNIAMKGQGQSDGNSPESPTVGTFNLNMKSGDRRESYEHYYETLGRKSSAKSSISDDYKTFRDSSVKLETPSVDDARTNGEDKSPVDHLYETLSLRNGLRCNLDFPSCGKSVDTPLAGNVVRRWEYQATLNRKARVKWTDALEG</sequence>
<dbReference type="OrthoDB" id="6115177at2759"/>
<comment type="caution">
    <text evidence="3">The sequence shown here is derived from an EMBL/GenBank/DDBJ whole genome shotgun (WGS) entry which is preliminary data.</text>
</comment>
<evidence type="ECO:0000256" key="1">
    <source>
        <dbReference type="SAM" id="MobiDB-lite"/>
    </source>
</evidence>